<dbReference type="InterPro" id="IPR004358">
    <property type="entry name" value="Sig_transdc_His_kin-like_C"/>
</dbReference>
<evidence type="ECO:0000259" key="17">
    <source>
        <dbReference type="PROSITE" id="PS50109"/>
    </source>
</evidence>
<dbReference type="InterPro" id="IPR003660">
    <property type="entry name" value="HAMP_dom"/>
</dbReference>
<accession>A0A1G6DSM4</accession>
<feature type="domain" description="Histidine kinase" evidence="17">
    <location>
        <begin position="274"/>
        <end position="470"/>
    </location>
</feature>
<feature type="domain" description="HAMP" evidence="18">
    <location>
        <begin position="214"/>
        <end position="266"/>
    </location>
</feature>
<dbReference type="InterPro" id="IPR050980">
    <property type="entry name" value="2C_sensor_his_kinase"/>
</dbReference>
<keyword evidence="14 16" id="KW-0472">Membrane</keyword>
<dbReference type="InterPro" id="IPR036097">
    <property type="entry name" value="HisK_dim/P_sf"/>
</dbReference>
<evidence type="ECO:0000256" key="9">
    <source>
        <dbReference type="ARBA" id="ARBA00022741"/>
    </source>
</evidence>
<evidence type="ECO:0000256" key="16">
    <source>
        <dbReference type="SAM" id="Phobius"/>
    </source>
</evidence>
<dbReference type="Pfam" id="PF00672">
    <property type="entry name" value="HAMP"/>
    <property type="match status" value="1"/>
</dbReference>
<dbReference type="PROSITE" id="PS50885">
    <property type="entry name" value="HAMP"/>
    <property type="match status" value="1"/>
</dbReference>
<evidence type="ECO:0000256" key="7">
    <source>
        <dbReference type="ARBA" id="ARBA00022679"/>
    </source>
</evidence>
<evidence type="ECO:0000256" key="11">
    <source>
        <dbReference type="ARBA" id="ARBA00022840"/>
    </source>
</evidence>
<keyword evidence="5" id="KW-0997">Cell inner membrane</keyword>
<evidence type="ECO:0000256" key="14">
    <source>
        <dbReference type="ARBA" id="ARBA00023136"/>
    </source>
</evidence>
<feature type="transmembrane region" description="Helical" evidence="16">
    <location>
        <begin position="45"/>
        <end position="69"/>
    </location>
</feature>
<keyword evidence="4" id="KW-1003">Cell membrane</keyword>
<evidence type="ECO:0000259" key="18">
    <source>
        <dbReference type="PROSITE" id="PS50885"/>
    </source>
</evidence>
<comment type="catalytic activity">
    <reaction evidence="1">
        <text>ATP + protein L-histidine = ADP + protein N-phospho-L-histidine.</text>
        <dbReference type="EC" id="2.7.13.3"/>
    </reaction>
</comment>
<evidence type="ECO:0000256" key="3">
    <source>
        <dbReference type="ARBA" id="ARBA00012438"/>
    </source>
</evidence>
<evidence type="ECO:0000256" key="2">
    <source>
        <dbReference type="ARBA" id="ARBA00004429"/>
    </source>
</evidence>
<feature type="region of interest" description="Disordered" evidence="15">
    <location>
        <begin position="1"/>
        <end position="23"/>
    </location>
</feature>
<dbReference type="InterPro" id="IPR003661">
    <property type="entry name" value="HisK_dim/P_dom"/>
</dbReference>
<dbReference type="Proteomes" id="UP000199071">
    <property type="component" value="Unassembled WGS sequence"/>
</dbReference>
<protein>
    <recommendedName>
        <fullName evidence="3">histidine kinase</fullName>
        <ecNumber evidence="3">2.7.13.3</ecNumber>
    </recommendedName>
</protein>
<keyword evidence="6" id="KW-0597">Phosphoprotein</keyword>
<keyword evidence="10 19" id="KW-0418">Kinase</keyword>
<dbReference type="InterPro" id="IPR003594">
    <property type="entry name" value="HATPase_dom"/>
</dbReference>
<dbReference type="EC" id="2.7.13.3" evidence="3"/>
<evidence type="ECO:0000313" key="20">
    <source>
        <dbReference type="Proteomes" id="UP000199071"/>
    </source>
</evidence>
<evidence type="ECO:0000256" key="13">
    <source>
        <dbReference type="ARBA" id="ARBA00023012"/>
    </source>
</evidence>
<dbReference type="Pfam" id="PF02518">
    <property type="entry name" value="HATPase_c"/>
    <property type="match status" value="1"/>
</dbReference>
<dbReference type="Gene3D" id="3.30.565.10">
    <property type="entry name" value="Histidine kinase-like ATPase, C-terminal domain"/>
    <property type="match status" value="1"/>
</dbReference>
<reference evidence="19 20" key="1">
    <citation type="submission" date="2016-10" db="EMBL/GenBank/DDBJ databases">
        <authorList>
            <person name="de Groot N.N."/>
        </authorList>
    </citation>
    <scope>NUCLEOTIDE SEQUENCE [LARGE SCALE GENOMIC DNA]</scope>
    <source>
        <strain evidence="19 20">ATCC 35022</strain>
    </source>
</reference>
<evidence type="ECO:0000313" key="19">
    <source>
        <dbReference type="EMBL" id="SDB48110.1"/>
    </source>
</evidence>
<keyword evidence="13" id="KW-0902">Two-component regulatory system</keyword>
<dbReference type="GO" id="GO:0005886">
    <property type="term" value="C:plasma membrane"/>
    <property type="evidence" value="ECO:0007669"/>
    <property type="project" value="UniProtKB-SubCell"/>
</dbReference>
<keyword evidence="7" id="KW-0808">Transferase</keyword>
<dbReference type="Pfam" id="PF00512">
    <property type="entry name" value="HisKA"/>
    <property type="match status" value="1"/>
</dbReference>
<feature type="transmembrane region" description="Helical" evidence="16">
    <location>
        <begin position="194"/>
        <end position="213"/>
    </location>
</feature>
<dbReference type="Gene3D" id="1.10.287.130">
    <property type="match status" value="1"/>
</dbReference>
<dbReference type="CDD" id="cd00082">
    <property type="entry name" value="HisKA"/>
    <property type="match status" value="1"/>
</dbReference>
<dbReference type="GO" id="GO:0000155">
    <property type="term" value="F:phosphorelay sensor kinase activity"/>
    <property type="evidence" value="ECO:0007669"/>
    <property type="project" value="InterPro"/>
</dbReference>
<dbReference type="SMART" id="SM00387">
    <property type="entry name" value="HATPase_c"/>
    <property type="match status" value="1"/>
</dbReference>
<organism evidence="19 20">
    <name type="scientific">Bauldia litoralis</name>
    <dbReference type="NCBI Taxonomy" id="665467"/>
    <lineage>
        <taxon>Bacteria</taxon>
        <taxon>Pseudomonadati</taxon>
        <taxon>Pseudomonadota</taxon>
        <taxon>Alphaproteobacteria</taxon>
        <taxon>Hyphomicrobiales</taxon>
        <taxon>Kaistiaceae</taxon>
        <taxon>Bauldia</taxon>
    </lineage>
</organism>
<dbReference type="STRING" id="665467.SAMN02982931_03709"/>
<keyword evidence="11" id="KW-0067">ATP-binding</keyword>
<evidence type="ECO:0000256" key="12">
    <source>
        <dbReference type="ARBA" id="ARBA00022989"/>
    </source>
</evidence>
<keyword evidence="12 16" id="KW-1133">Transmembrane helix</keyword>
<dbReference type="InterPro" id="IPR036890">
    <property type="entry name" value="HATPase_C_sf"/>
</dbReference>
<sequence>MDTAVKGSGDRTSGPARPAAAKRRGLRAAYRNFARRLGNAMPKGLYARSLIIIITPVVVIQTVVAFVFMEQHWQTVTARLTEAVVADIAAIIDVLETYPQDADFDQLSKIAKDRLNLRIAVLPLEPLPAAGPKPFFSSLDQNFSHELSKQIGRPFWIDTVGRSNLIEMRIQLDEHVLRVFARRSQTYASNSLTFLSWMVGISVILLTIAIIFLRNQIRPILRLAAAVDDFGKGRAVPDFAPRGAREVRRATIAFHEMRDRVDRQIEQRTAMLAGVSHDLRTILTRFRLQLALIEDKADVDPMVKDVDDMNRMLEGYLAFARGDAGETTMDTDVDMLLREIGNDIRVAGHEADITFSGDPIVKVRPQGFKRCLTNLVRNAIRHGDRVMVSGVHENGLLTVKVDDDGPGVPLEEREAVFKPFYRGDIARNIDESGTGLGLAIARDIARSHGGDITLDISPLGGLRVQVVIPA</sequence>
<evidence type="ECO:0000256" key="5">
    <source>
        <dbReference type="ARBA" id="ARBA00022519"/>
    </source>
</evidence>
<name>A0A1G6DSM4_9HYPH</name>
<dbReference type="SMART" id="SM00388">
    <property type="entry name" value="HisKA"/>
    <property type="match status" value="1"/>
</dbReference>
<evidence type="ECO:0000256" key="15">
    <source>
        <dbReference type="SAM" id="MobiDB-lite"/>
    </source>
</evidence>
<keyword evidence="20" id="KW-1185">Reference proteome</keyword>
<keyword evidence="9" id="KW-0547">Nucleotide-binding</keyword>
<dbReference type="EMBL" id="FMXQ01000008">
    <property type="protein sequence ID" value="SDB48110.1"/>
    <property type="molecule type" value="Genomic_DNA"/>
</dbReference>
<dbReference type="OrthoDB" id="9804645at2"/>
<gene>
    <name evidence="19" type="ORF">SAMN02982931_03709</name>
</gene>
<proteinExistence type="predicted"/>
<dbReference type="PANTHER" id="PTHR44936:SF5">
    <property type="entry name" value="SENSOR HISTIDINE KINASE ENVZ"/>
    <property type="match status" value="1"/>
</dbReference>
<dbReference type="RefSeq" id="WP_090878677.1">
    <property type="nucleotide sequence ID" value="NZ_FMXQ01000008.1"/>
</dbReference>
<evidence type="ECO:0000256" key="10">
    <source>
        <dbReference type="ARBA" id="ARBA00022777"/>
    </source>
</evidence>
<dbReference type="AlphaFoldDB" id="A0A1G6DSM4"/>
<dbReference type="InterPro" id="IPR005467">
    <property type="entry name" value="His_kinase_dom"/>
</dbReference>
<evidence type="ECO:0000256" key="8">
    <source>
        <dbReference type="ARBA" id="ARBA00022692"/>
    </source>
</evidence>
<evidence type="ECO:0000256" key="4">
    <source>
        <dbReference type="ARBA" id="ARBA00022475"/>
    </source>
</evidence>
<dbReference type="PANTHER" id="PTHR44936">
    <property type="entry name" value="SENSOR PROTEIN CREC"/>
    <property type="match status" value="1"/>
</dbReference>
<comment type="subcellular location">
    <subcellularLocation>
        <location evidence="2">Cell inner membrane</location>
        <topology evidence="2">Multi-pass membrane protein</topology>
    </subcellularLocation>
</comment>
<keyword evidence="8 16" id="KW-0812">Transmembrane</keyword>
<dbReference type="GO" id="GO:0005524">
    <property type="term" value="F:ATP binding"/>
    <property type="evidence" value="ECO:0007669"/>
    <property type="project" value="UniProtKB-KW"/>
</dbReference>
<dbReference type="SUPFAM" id="SSF47384">
    <property type="entry name" value="Homodimeric domain of signal transducing histidine kinase"/>
    <property type="match status" value="1"/>
</dbReference>
<evidence type="ECO:0000256" key="6">
    <source>
        <dbReference type="ARBA" id="ARBA00022553"/>
    </source>
</evidence>
<dbReference type="PROSITE" id="PS50109">
    <property type="entry name" value="HIS_KIN"/>
    <property type="match status" value="1"/>
</dbReference>
<dbReference type="SUPFAM" id="SSF55874">
    <property type="entry name" value="ATPase domain of HSP90 chaperone/DNA topoisomerase II/histidine kinase"/>
    <property type="match status" value="1"/>
</dbReference>
<dbReference type="PRINTS" id="PR00344">
    <property type="entry name" value="BCTRLSENSOR"/>
</dbReference>
<evidence type="ECO:0000256" key="1">
    <source>
        <dbReference type="ARBA" id="ARBA00000085"/>
    </source>
</evidence>